<dbReference type="AlphaFoldDB" id="A0A9D2F015"/>
<feature type="transmembrane region" description="Helical" evidence="1">
    <location>
        <begin position="532"/>
        <end position="556"/>
    </location>
</feature>
<feature type="transmembrane region" description="Helical" evidence="1">
    <location>
        <begin position="134"/>
        <end position="158"/>
    </location>
</feature>
<feature type="transmembrane region" description="Helical" evidence="1">
    <location>
        <begin position="85"/>
        <end position="113"/>
    </location>
</feature>
<evidence type="ECO:0000313" key="2">
    <source>
        <dbReference type="EMBL" id="HIZ46465.1"/>
    </source>
</evidence>
<keyword evidence="1" id="KW-0472">Membrane</keyword>
<proteinExistence type="predicted"/>
<protein>
    <recommendedName>
        <fullName evidence="4">ABC-2 type transport system permease protein</fullName>
    </recommendedName>
</protein>
<keyword evidence="1" id="KW-0812">Transmembrane</keyword>
<feature type="transmembrane region" description="Helical" evidence="1">
    <location>
        <begin position="562"/>
        <end position="588"/>
    </location>
</feature>
<reference evidence="2" key="1">
    <citation type="journal article" date="2021" name="PeerJ">
        <title>Extensive microbial diversity within the chicken gut microbiome revealed by metagenomics and culture.</title>
        <authorList>
            <person name="Gilroy R."/>
            <person name="Ravi A."/>
            <person name="Getino M."/>
            <person name="Pursley I."/>
            <person name="Horton D.L."/>
            <person name="Alikhan N.F."/>
            <person name="Baker D."/>
            <person name="Gharbi K."/>
            <person name="Hall N."/>
            <person name="Watson M."/>
            <person name="Adriaenssens E.M."/>
            <person name="Foster-Nyarko E."/>
            <person name="Jarju S."/>
            <person name="Secka A."/>
            <person name="Antonio M."/>
            <person name="Oren A."/>
            <person name="Chaudhuri R.R."/>
            <person name="La Ragione R."/>
            <person name="Hildebrand F."/>
            <person name="Pallen M.J."/>
        </authorList>
    </citation>
    <scope>NUCLEOTIDE SEQUENCE</scope>
    <source>
        <strain evidence="2">ChiHjej12B11-14209</strain>
    </source>
</reference>
<dbReference type="InterPro" id="IPR031599">
    <property type="entry name" value="ABC_tran_2"/>
</dbReference>
<evidence type="ECO:0000313" key="3">
    <source>
        <dbReference type="Proteomes" id="UP000824062"/>
    </source>
</evidence>
<feature type="transmembrane region" description="Helical" evidence="1">
    <location>
        <begin position="56"/>
        <end position="79"/>
    </location>
</feature>
<comment type="caution">
    <text evidence="2">The sequence shown here is derived from an EMBL/GenBank/DDBJ whole genome shotgun (WGS) entry which is preliminary data.</text>
</comment>
<name>A0A9D2F015_9ACTN</name>
<feature type="transmembrane region" description="Helical" evidence="1">
    <location>
        <begin position="408"/>
        <end position="428"/>
    </location>
</feature>
<feature type="transmembrane region" description="Helical" evidence="1">
    <location>
        <begin position="170"/>
        <end position="192"/>
    </location>
</feature>
<keyword evidence="1" id="KW-1133">Transmembrane helix</keyword>
<reference evidence="2" key="2">
    <citation type="submission" date="2021-04" db="EMBL/GenBank/DDBJ databases">
        <authorList>
            <person name="Gilroy R."/>
        </authorList>
    </citation>
    <scope>NUCLEOTIDE SEQUENCE</scope>
    <source>
        <strain evidence="2">ChiHjej12B11-14209</strain>
    </source>
</reference>
<organism evidence="2 3">
    <name type="scientific">Candidatus Olsenella pullistercoris</name>
    <dbReference type="NCBI Taxonomy" id="2838712"/>
    <lineage>
        <taxon>Bacteria</taxon>
        <taxon>Bacillati</taxon>
        <taxon>Actinomycetota</taxon>
        <taxon>Coriobacteriia</taxon>
        <taxon>Coriobacteriales</taxon>
        <taxon>Atopobiaceae</taxon>
        <taxon>Olsenella</taxon>
    </lineage>
</organism>
<evidence type="ECO:0000256" key="1">
    <source>
        <dbReference type="SAM" id="Phobius"/>
    </source>
</evidence>
<feature type="transmembrane region" description="Helical" evidence="1">
    <location>
        <begin position="491"/>
        <end position="511"/>
    </location>
</feature>
<dbReference type="EMBL" id="DXBM01000047">
    <property type="protein sequence ID" value="HIZ46465.1"/>
    <property type="molecule type" value="Genomic_DNA"/>
</dbReference>
<accession>A0A9D2F015</accession>
<gene>
    <name evidence="2" type="ORF">IAA19_05535</name>
</gene>
<evidence type="ECO:0008006" key="4">
    <source>
        <dbReference type="Google" id="ProtNLM"/>
    </source>
</evidence>
<sequence length="596" mass="62785">MARAAQAFSWHQFRVMLRVIVRGEKTVDNTGMGLGDDGAPKRRGLAGKIGSGARKVAMALLFLLLVVMFFMLGVGLHLVGVSPYAAFSLAVVALVTMTVLTGLYQAVNVLYFVRDLSYYLTLPISTTSVMWAKLAHFLAVSVAGDLIFAPVALGCLWAEGSGIAACAVALLAYVLCAVAVDLALVIVCVPLMRFSRLAHDKDRFSRLFGGLIIVLALCVGAGSQFALNGDGLASLAGGAEDLLGAGPAAVVLALLCPPTIVARQVISGAPLEVALGLFAMVVLVVLYAAVLSLIAGRWYFEGVQSVQDAGAKRGRVVKGSELVRATSSRGSFATNLARDWKMMVRVPVFFNQFVLSSLLMPLYFVVIMVVSGAMGVSSAEDAGVGASELLEMVRLLCGSLSFSEVPLVWVAVGVLGFSVLLGFSSYSYTMAVSRDGEDFFFLRALPMDWRGYLMAKLTSPYLLSNVPMLVLMAVALVVCGVPAAVGLYLVVLYLAATGALALLSLGMGGLFPRLDWDNEAQLVKGGGATLMVFAGVVVGVVVVLIPALALLGSAQWGVIEPAVSLALALVVLALECAGLTWWVLFPVARSLSRRER</sequence>
<feature type="transmembrane region" description="Helical" evidence="1">
    <location>
        <begin position="462"/>
        <end position="485"/>
    </location>
</feature>
<feature type="transmembrane region" description="Helical" evidence="1">
    <location>
        <begin position="273"/>
        <end position="295"/>
    </location>
</feature>
<dbReference type="Proteomes" id="UP000824062">
    <property type="component" value="Unassembled WGS sequence"/>
</dbReference>
<feature type="transmembrane region" description="Helical" evidence="1">
    <location>
        <begin position="349"/>
        <end position="370"/>
    </location>
</feature>
<feature type="transmembrane region" description="Helical" evidence="1">
    <location>
        <begin position="204"/>
        <end position="222"/>
    </location>
</feature>
<dbReference type="Pfam" id="PF16949">
    <property type="entry name" value="ABC_tran_2"/>
    <property type="match status" value="1"/>
</dbReference>